<organism evidence="1 2">
    <name type="scientific">Pistacia atlantica</name>
    <dbReference type="NCBI Taxonomy" id="434234"/>
    <lineage>
        <taxon>Eukaryota</taxon>
        <taxon>Viridiplantae</taxon>
        <taxon>Streptophyta</taxon>
        <taxon>Embryophyta</taxon>
        <taxon>Tracheophyta</taxon>
        <taxon>Spermatophyta</taxon>
        <taxon>Magnoliopsida</taxon>
        <taxon>eudicotyledons</taxon>
        <taxon>Gunneridae</taxon>
        <taxon>Pentapetalae</taxon>
        <taxon>rosids</taxon>
        <taxon>malvids</taxon>
        <taxon>Sapindales</taxon>
        <taxon>Anacardiaceae</taxon>
        <taxon>Pistacia</taxon>
    </lineage>
</organism>
<reference evidence="2" key="1">
    <citation type="journal article" date="2023" name="G3 (Bethesda)">
        <title>Genome assembly and association tests identify interacting loci associated with vigor, precocity, and sex in interspecific pistachio rootstocks.</title>
        <authorList>
            <person name="Palmer W."/>
            <person name="Jacygrad E."/>
            <person name="Sagayaradj S."/>
            <person name="Cavanaugh K."/>
            <person name="Han R."/>
            <person name="Bertier L."/>
            <person name="Beede B."/>
            <person name="Kafkas S."/>
            <person name="Golino D."/>
            <person name="Preece J."/>
            <person name="Michelmore R."/>
        </authorList>
    </citation>
    <scope>NUCLEOTIDE SEQUENCE [LARGE SCALE GENOMIC DNA]</scope>
</reference>
<dbReference type="EMBL" id="CM047910">
    <property type="protein sequence ID" value="KAJ0075848.1"/>
    <property type="molecule type" value="Genomic_DNA"/>
</dbReference>
<protein>
    <submittedName>
        <fullName evidence="1">Uncharacterized protein</fullName>
    </submittedName>
</protein>
<sequence length="715" mass="82447">MGILKTLGSYNWDAKVVLAFVAFAFKFGDFLVMPHPYSSNPLLKSVPLLEELPKTQEQADTFKQKFVELSNLIKATLNMTKCIVDIVEFESHNTPSIYQEVGIPNEKIASIAEVKFARKVSSMHIDLKKQLNQLKEKKRSNEASRTLGKVMKVHTDNIQVMKGLIYANEDQLPLLKGDTETRVSIEALKNKIVLLLISDMYITDEQLFILKKMYITNDPTRVGNQCEMVWIPVVDRSTPWTHAKQDQFETRELRMPWYSVYHPLMIDIAVIMYIQEVWQFKKNPIIVVLHPQGKVVNSNALPMIQIWGGPAFPFTSSKEAELWAHETWTFEFLAGFIYAAIPIWRAEDNYMCLYGGGNMDWIKKFTITAQGVAEATRIKLQILYVGKSNPGERIRENISIITVEKLSYSLQDLTLGSAMAMAKSEIILQCLTNFDLWRKYMNDQDFVIALNHYNRKFSLAQLIESQQLENMTALRELIYAKEDQLPLLKGDTKTKDPTREERQYEVVWIPVVDRSTEWNEARQQQFENHQSDMPWYSVYHPSLIDPAVIIYIQEVRQFNKKPILVVLDPQGKLVNTNALHMLWIWGSLAFPFTSTREAELWTREISRIELLANSMDATIPRIQEENYRCLYGGENIDWIREFTATARNITEATSIPLQILYVGRSNSNEEQVRKIIDIVIVEKLTTRCKGTIMCGSSGSGEQPWLWPRVKPFCSG</sequence>
<name>A0ACC0ZUF3_9ROSI</name>
<comment type="caution">
    <text evidence="1">The sequence shown here is derived from an EMBL/GenBank/DDBJ whole genome shotgun (WGS) entry which is preliminary data.</text>
</comment>
<accession>A0ACC0ZUF3</accession>
<dbReference type="Proteomes" id="UP001164250">
    <property type="component" value="Chromosome 15"/>
</dbReference>
<gene>
    <name evidence="1" type="ORF">Patl1_33315</name>
</gene>
<evidence type="ECO:0000313" key="1">
    <source>
        <dbReference type="EMBL" id="KAJ0075848.1"/>
    </source>
</evidence>
<proteinExistence type="predicted"/>
<evidence type="ECO:0000313" key="2">
    <source>
        <dbReference type="Proteomes" id="UP001164250"/>
    </source>
</evidence>
<keyword evidence="2" id="KW-1185">Reference proteome</keyword>